<protein>
    <submittedName>
        <fullName evidence="2">Uncharacterized protein</fullName>
    </submittedName>
</protein>
<organism evidence="2 3">
    <name type="scientific">Platanthera zijinensis</name>
    <dbReference type="NCBI Taxonomy" id="2320716"/>
    <lineage>
        <taxon>Eukaryota</taxon>
        <taxon>Viridiplantae</taxon>
        <taxon>Streptophyta</taxon>
        <taxon>Embryophyta</taxon>
        <taxon>Tracheophyta</taxon>
        <taxon>Spermatophyta</taxon>
        <taxon>Magnoliopsida</taxon>
        <taxon>Liliopsida</taxon>
        <taxon>Asparagales</taxon>
        <taxon>Orchidaceae</taxon>
        <taxon>Orchidoideae</taxon>
        <taxon>Orchideae</taxon>
        <taxon>Orchidinae</taxon>
        <taxon>Platanthera</taxon>
    </lineage>
</organism>
<gene>
    <name evidence="2" type="ORF">KSP39_PZI003546</name>
</gene>
<dbReference type="EMBL" id="JBBWWQ010000003">
    <property type="protein sequence ID" value="KAK8951292.1"/>
    <property type="molecule type" value="Genomic_DNA"/>
</dbReference>
<evidence type="ECO:0000313" key="3">
    <source>
        <dbReference type="Proteomes" id="UP001418222"/>
    </source>
</evidence>
<reference evidence="2 3" key="1">
    <citation type="journal article" date="2022" name="Nat. Plants">
        <title>Genomes of leafy and leafless Platanthera orchids illuminate the evolution of mycoheterotrophy.</title>
        <authorList>
            <person name="Li M.H."/>
            <person name="Liu K.W."/>
            <person name="Li Z."/>
            <person name="Lu H.C."/>
            <person name="Ye Q.L."/>
            <person name="Zhang D."/>
            <person name="Wang J.Y."/>
            <person name="Li Y.F."/>
            <person name="Zhong Z.M."/>
            <person name="Liu X."/>
            <person name="Yu X."/>
            <person name="Liu D.K."/>
            <person name="Tu X.D."/>
            <person name="Liu B."/>
            <person name="Hao Y."/>
            <person name="Liao X.Y."/>
            <person name="Jiang Y.T."/>
            <person name="Sun W.H."/>
            <person name="Chen J."/>
            <person name="Chen Y.Q."/>
            <person name="Ai Y."/>
            <person name="Zhai J.W."/>
            <person name="Wu S.S."/>
            <person name="Zhou Z."/>
            <person name="Hsiao Y.Y."/>
            <person name="Wu W.L."/>
            <person name="Chen Y.Y."/>
            <person name="Lin Y.F."/>
            <person name="Hsu J.L."/>
            <person name="Li C.Y."/>
            <person name="Wang Z.W."/>
            <person name="Zhao X."/>
            <person name="Zhong W.Y."/>
            <person name="Ma X.K."/>
            <person name="Ma L."/>
            <person name="Huang J."/>
            <person name="Chen G.Z."/>
            <person name="Huang M.Z."/>
            <person name="Huang L."/>
            <person name="Peng D.H."/>
            <person name="Luo Y.B."/>
            <person name="Zou S.Q."/>
            <person name="Chen S.P."/>
            <person name="Lan S."/>
            <person name="Tsai W.C."/>
            <person name="Van de Peer Y."/>
            <person name="Liu Z.J."/>
        </authorList>
    </citation>
    <scope>NUCLEOTIDE SEQUENCE [LARGE SCALE GENOMIC DNA]</scope>
    <source>
        <strain evidence="2">Lor287</strain>
    </source>
</reference>
<dbReference type="PANTHER" id="PTHR36002:SF1">
    <property type="entry name" value="PYRD"/>
    <property type="match status" value="1"/>
</dbReference>
<evidence type="ECO:0000313" key="2">
    <source>
        <dbReference type="EMBL" id="KAK8951292.1"/>
    </source>
</evidence>
<keyword evidence="3" id="KW-1185">Reference proteome</keyword>
<name>A0AAP0BUN6_9ASPA</name>
<dbReference type="AlphaFoldDB" id="A0AAP0BUN6"/>
<dbReference type="PANTHER" id="PTHR36002">
    <property type="entry name" value="PYRD"/>
    <property type="match status" value="1"/>
</dbReference>
<accession>A0AAP0BUN6</accession>
<comment type="caution">
    <text evidence="2">The sequence shown here is derived from an EMBL/GenBank/DDBJ whole genome shotgun (WGS) entry which is preliminary data.</text>
</comment>
<dbReference type="Proteomes" id="UP001418222">
    <property type="component" value="Unassembled WGS sequence"/>
</dbReference>
<evidence type="ECO:0000256" key="1">
    <source>
        <dbReference type="SAM" id="MobiDB-lite"/>
    </source>
</evidence>
<sequence>MSLGCLACRSTDSPTQSFRSYSASSSDNEGRCAAMVGCLTRTTASLPGNADTRTAKVTPLSTITNGQDIAGAPRLVRSHAVNRDLVRDWNFDEFLMES</sequence>
<proteinExistence type="predicted"/>
<feature type="compositionally biased region" description="Polar residues" evidence="1">
    <location>
        <begin position="10"/>
        <end position="27"/>
    </location>
</feature>
<feature type="region of interest" description="Disordered" evidence="1">
    <location>
        <begin position="1"/>
        <end position="28"/>
    </location>
</feature>